<dbReference type="Proteomes" id="UP001652445">
    <property type="component" value="Unassembled WGS sequence"/>
</dbReference>
<comment type="caution">
    <text evidence="3">The sequence shown here is derived from an EMBL/GenBank/DDBJ whole genome shotgun (WGS) entry which is preliminary data.</text>
</comment>
<evidence type="ECO:0000313" key="4">
    <source>
        <dbReference type="Proteomes" id="UP001652445"/>
    </source>
</evidence>
<dbReference type="RefSeq" id="WP_262688433.1">
    <property type="nucleotide sequence ID" value="NZ_JAOQIO010000124.1"/>
</dbReference>
<evidence type="ECO:0000259" key="1">
    <source>
        <dbReference type="Pfam" id="PF07299"/>
    </source>
</evidence>
<dbReference type="InterPro" id="IPR038344">
    <property type="entry name" value="EF-G_N_sf"/>
</dbReference>
<organism evidence="3 4">
    <name type="scientific">Paenibacillus baimaensis</name>
    <dbReference type="NCBI Taxonomy" id="2982185"/>
    <lineage>
        <taxon>Bacteria</taxon>
        <taxon>Bacillati</taxon>
        <taxon>Bacillota</taxon>
        <taxon>Bacilli</taxon>
        <taxon>Bacillales</taxon>
        <taxon>Paenibacillaceae</taxon>
        <taxon>Paenibacillus</taxon>
    </lineage>
</organism>
<sequence length="223" mass="25795">MMKPFIRNHQYNMIKKQTDLLQRACNTVSDPKVVEAVRYSATTKILEAFPDAVELQKQILEKISTLKTAEEFQHYLHSMEPYLEPFEQVTETQMKKLFPKNKKLKVPDLATIDNRYVTYLGWTDIATNKLFMVYHLNGKLVGVEGKYTPMNKKSNCFLCNRHEEVALFSAISKWKPANASPDYYRAIGNYLCVNSDTCNNNITDVTTLEKFIYDIVGQSRLES</sequence>
<protein>
    <submittedName>
        <fullName evidence="3">FusB/FusC family EF-G-binding protein</fullName>
    </submittedName>
</protein>
<dbReference type="InterPro" id="IPR032330">
    <property type="entry name" value="EF-G-binding_C"/>
</dbReference>
<feature type="domain" description="Elongation factor G-binding protein N-terminal" evidence="1">
    <location>
        <begin position="5"/>
        <end position="87"/>
    </location>
</feature>
<keyword evidence="4" id="KW-1185">Reference proteome</keyword>
<dbReference type="InterPro" id="IPR010841">
    <property type="entry name" value="EF-G-binding_N"/>
</dbReference>
<dbReference type="Pfam" id="PF16571">
    <property type="entry name" value="FBP_C"/>
    <property type="match status" value="1"/>
</dbReference>
<feature type="domain" description="Elongation factor G-binding protein C-terminal treble-clef zinc-finger" evidence="2">
    <location>
        <begin position="101"/>
        <end position="204"/>
    </location>
</feature>
<name>A0ABT2USU0_9BACL</name>
<evidence type="ECO:0000259" key="2">
    <source>
        <dbReference type="Pfam" id="PF16571"/>
    </source>
</evidence>
<reference evidence="3 4" key="1">
    <citation type="submission" date="2022-09" db="EMBL/GenBank/DDBJ databases">
        <authorList>
            <person name="Han X.L."/>
            <person name="Wang Q."/>
            <person name="Lu T."/>
        </authorList>
    </citation>
    <scope>NUCLEOTIDE SEQUENCE [LARGE SCALE GENOMIC DNA]</scope>
    <source>
        <strain evidence="3 4">WQ 127069</strain>
    </source>
</reference>
<dbReference type="Gene3D" id="1.20.1280.250">
    <property type="match status" value="1"/>
</dbReference>
<evidence type="ECO:0000313" key="3">
    <source>
        <dbReference type="EMBL" id="MCU6797699.1"/>
    </source>
</evidence>
<dbReference type="CDD" id="cd16342">
    <property type="entry name" value="FusC_FusB"/>
    <property type="match status" value="1"/>
</dbReference>
<proteinExistence type="predicted"/>
<gene>
    <name evidence="3" type="ORF">OB236_36810</name>
</gene>
<dbReference type="EMBL" id="JAOQIO010000124">
    <property type="protein sequence ID" value="MCU6797699.1"/>
    <property type="molecule type" value="Genomic_DNA"/>
</dbReference>
<dbReference type="Pfam" id="PF07299">
    <property type="entry name" value="EF-G-binding_N"/>
    <property type="match status" value="1"/>
</dbReference>
<accession>A0ABT2USU0</accession>